<protein>
    <recommendedName>
        <fullName evidence="3">Secreted protein</fullName>
    </recommendedName>
</protein>
<gene>
    <name evidence="1" type="ORF">CDAR_508441</name>
</gene>
<evidence type="ECO:0000313" key="2">
    <source>
        <dbReference type="Proteomes" id="UP001054837"/>
    </source>
</evidence>
<dbReference type="Proteomes" id="UP001054837">
    <property type="component" value="Unassembled WGS sequence"/>
</dbReference>
<proteinExistence type="predicted"/>
<comment type="caution">
    <text evidence="1">The sequence shown here is derived from an EMBL/GenBank/DDBJ whole genome shotgun (WGS) entry which is preliminary data.</text>
</comment>
<dbReference type="AlphaFoldDB" id="A0AAV4N0C3"/>
<dbReference type="EMBL" id="BPLQ01001079">
    <property type="protein sequence ID" value="GIX78088.1"/>
    <property type="molecule type" value="Genomic_DNA"/>
</dbReference>
<accession>A0AAV4N0C3</accession>
<name>A0AAV4N0C3_9ARAC</name>
<sequence length="100" mass="11357">MKNRLTHLLLIAHFQHHIVGDDSRWHLPLRAAACEDNHCVGKRPQQHLIPHSSYHRAQSSYHSNISYTMAHTTATSHTIQHAAHTTATSCSHLGKKMSFF</sequence>
<evidence type="ECO:0008006" key="3">
    <source>
        <dbReference type="Google" id="ProtNLM"/>
    </source>
</evidence>
<keyword evidence="2" id="KW-1185">Reference proteome</keyword>
<organism evidence="1 2">
    <name type="scientific">Caerostris darwini</name>
    <dbReference type="NCBI Taxonomy" id="1538125"/>
    <lineage>
        <taxon>Eukaryota</taxon>
        <taxon>Metazoa</taxon>
        <taxon>Ecdysozoa</taxon>
        <taxon>Arthropoda</taxon>
        <taxon>Chelicerata</taxon>
        <taxon>Arachnida</taxon>
        <taxon>Araneae</taxon>
        <taxon>Araneomorphae</taxon>
        <taxon>Entelegynae</taxon>
        <taxon>Araneoidea</taxon>
        <taxon>Araneidae</taxon>
        <taxon>Caerostris</taxon>
    </lineage>
</organism>
<evidence type="ECO:0000313" key="1">
    <source>
        <dbReference type="EMBL" id="GIX78088.1"/>
    </source>
</evidence>
<reference evidence="1 2" key="1">
    <citation type="submission" date="2021-06" db="EMBL/GenBank/DDBJ databases">
        <title>Caerostris darwini draft genome.</title>
        <authorList>
            <person name="Kono N."/>
            <person name="Arakawa K."/>
        </authorList>
    </citation>
    <scope>NUCLEOTIDE SEQUENCE [LARGE SCALE GENOMIC DNA]</scope>
</reference>